<dbReference type="PANTHER" id="PTHR10891">
    <property type="entry name" value="EF-HAND CALCIUM-BINDING DOMAIN CONTAINING PROTEIN"/>
    <property type="match status" value="1"/>
</dbReference>
<sequence>MRIPTVVQVLLPNCGIPKRGKPKAPAKDHNPFAEILAVDLFRPMNSKSCSPRSHSPSTSSPWDPEISSLSSAGSNFSSSDSSNSSSDNSSLRSSSRSNSPRPATPVSSPPWIRHSRMTPGTRLPAPMNSNSSPASASLKLQSRSPKRPLVDQLLEMENERLAEAFRIIDSNGDGKISEEELGAMWRRLGEKLSQKELRLMIREADMNGDGVLDLQDFVAFFKSMMVHPEIDDPIQHADDIRLAFDLSAFAHDGLISAAELETAMKKVTRKKVSAADCAAMVRYLDSDGDGLVNFNEFQKLMTSSIFAGRTELF</sequence>
<evidence type="ECO:0000313" key="7">
    <source>
        <dbReference type="Proteomes" id="UP001605036"/>
    </source>
</evidence>
<evidence type="ECO:0000256" key="1">
    <source>
        <dbReference type="ARBA" id="ARBA00022723"/>
    </source>
</evidence>
<comment type="caution">
    <text evidence="6">The sequence shown here is derived from an EMBL/GenBank/DDBJ whole genome shotgun (WGS) entry which is preliminary data.</text>
</comment>
<dbReference type="GO" id="GO:0046872">
    <property type="term" value="F:metal ion binding"/>
    <property type="evidence" value="ECO:0007669"/>
    <property type="project" value="UniProtKB-KW"/>
</dbReference>
<feature type="domain" description="EF-hand" evidence="5">
    <location>
        <begin position="192"/>
        <end position="227"/>
    </location>
</feature>
<feature type="region of interest" description="Disordered" evidence="4">
    <location>
        <begin position="44"/>
        <end position="145"/>
    </location>
</feature>
<feature type="domain" description="EF-hand" evidence="5">
    <location>
        <begin position="272"/>
        <end position="307"/>
    </location>
</feature>
<dbReference type="InterPro" id="IPR002048">
    <property type="entry name" value="EF_hand_dom"/>
</dbReference>
<evidence type="ECO:0000256" key="2">
    <source>
        <dbReference type="ARBA" id="ARBA00022737"/>
    </source>
</evidence>
<dbReference type="EMBL" id="JBHFFA010000002">
    <property type="protein sequence ID" value="KAL2643795.1"/>
    <property type="molecule type" value="Genomic_DNA"/>
</dbReference>
<evidence type="ECO:0000256" key="3">
    <source>
        <dbReference type="ARBA" id="ARBA00022837"/>
    </source>
</evidence>
<evidence type="ECO:0000313" key="6">
    <source>
        <dbReference type="EMBL" id="KAL2643795.1"/>
    </source>
</evidence>
<feature type="domain" description="EF-hand" evidence="5">
    <location>
        <begin position="235"/>
        <end position="270"/>
    </location>
</feature>
<reference evidence="6 7" key="1">
    <citation type="submission" date="2024-09" db="EMBL/GenBank/DDBJ databases">
        <title>Chromosome-scale assembly of Riccia fluitans.</title>
        <authorList>
            <person name="Paukszto L."/>
            <person name="Sawicki J."/>
            <person name="Karawczyk K."/>
            <person name="Piernik-Szablinska J."/>
            <person name="Szczecinska M."/>
            <person name="Mazdziarz M."/>
        </authorList>
    </citation>
    <scope>NUCLEOTIDE SEQUENCE [LARGE SCALE GENOMIC DNA]</scope>
    <source>
        <strain evidence="6">Rf_01</strain>
        <tissue evidence="6">Aerial parts of the thallus</tissue>
    </source>
</reference>
<dbReference type="CDD" id="cd15898">
    <property type="entry name" value="EFh_PI-PLC"/>
    <property type="match status" value="1"/>
</dbReference>
<keyword evidence="3" id="KW-0106">Calcium</keyword>
<dbReference type="SMART" id="SM00054">
    <property type="entry name" value="EFh"/>
    <property type="match status" value="4"/>
</dbReference>
<dbReference type="InterPro" id="IPR018247">
    <property type="entry name" value="EF_Hand_1_Ca_BS"/>
</dbReference>
<dbReference type="PROSITE" id="PS00018">
    <property type="entry name" value="EF_HAND_1"/>
    <property type="match status" value="3"/>
</dbReference>
<dbReference type="Proteomes" id="UP001605036">
    <property type="component" value="Unassembled WGS sequence"/>
</dbReference>
<name>A0ABD1Z7U8_9MARC</name>
<proteinExistence type="predicted"/>
<accession>A0ABD1Z7U8</accession>
<dbReference type="InterPro" id="IPR001751">
    <property type="entry name" value="S100/CaBP7/8-like_CS"/>
</dbReference>
<dbReference type="PROSITE" id="PS50222">
    <property type="entry name" value="EF_HAND_2"/>
    <property type="match status" value="4"/>
</dbReference>
<feature type="compositionally biased region" description="Low complexity" evidence="4">
    <location>
        <begin position="46"/>
        <end position="99"/>
    </location>
</feature>
<feature type="compositionally biased region" description="Low complexity" evidence="4">
    <location>
        <begin position="124"/>
        <end position="137"/>
    </location>
</feature>
<keyword evidence="7" id="KW-1185">Reference proteome</keyword>
<evidence type="ECO:0000256" key="4">
    <source>
        <dbReference type="SAM" id="MobiDB-lite"/>
    </source>
</evidence>
<dbReference type="PROSITE" id="PS00303">
    <property type="entry name" value="S100_CABP"/>
    <property type="match status" value="1"/>
</dbReference>
<dbReference type="CDD" id="cd00051">
    <property type="entry name" value="EFh"/>
    <property type="match status" value="1"/>
</dbReference>
<gene>
    <name evidence="6" type="ORF">R1flu_011382</name>
</gene>
<evidence type="ECO:0000259" key="5">
    <source>
        <dbReference type="PROSITE" id="PS50222"/>
    </source>
</evidence>
<dbReference type="Gene3D" id="1.10.238.10">
    <property type="entry name" value="EF-hand"/>
    <property type="match status" value="2"/>
</dbReference>
<dbReference type="SUPFAM" id="SSF47473">
    <property type="entry name" value="EF-hand"/>
    <property type="match status" value="1"/>
</dbReference>
<protein>
    <recommendedName>
        <fullName evidence="5">EF-hand domain-containing protein</fullName>
    </recommendedName>
</protein>
<dbReference type="InterPro" id="IPR039647">
    <property type="entry name" value="EF_hand_pair_protein_CML-like"/>
</dbReference>
<dbReference type="AlphaFoldDB" id="A0ABD1Z7U8"/>
<dbReference type="InterPro" id="IPR011992">
    <property type="entry name" value="EF-hand-dom_pair"/>
</dbReference>
<dbReference type="FunFam" id="1.10.238.10:FF:000178">
    <property type="entry name" value="Calmodulin-2 A"/>
    <property type="match status" value="1"/>
</dbReference>
<dbReference type="GO" id="GO:0043226">
    <property type="term" value="C:organelle"/>
    <property type="evidence" value="ECO:0007669"/>
    <property type="project" value="UniProtKB-ARBA"/>
</dbReference>
<keyword evidence="1" id="KW-0479">Metal-binding</keyword>
<organism evidence="6 7">
    <name type="scientific">Riccia fluitans</name>
    <dbReference type="NCBI Taxonomy" id="41844"/>
    <lineage>
        <taxon>Eukaryota</taxon>
        <taxon>Viridiplantae</taxon>
        <taxon>Streptophyta</taxon>
        <taxon>Embryophyta</taxon>
        <taxon>Marchantiophyta</taxon>
        <taxon>Marchantiopsida</taxon>
        <taxon>Marchantiidae</taxon>
        <taxon>Marchantiales</taxon>
        <taxon>Ricciaceae</taxon>
        <taxon>Riccia</taxon>
    </lineage>
</organism>
<keyword evidence="2" id="KW-0677">Repeat</keyword>
<feature type="domain" description="EF-hand" evidence="5">
    <location>
        <begin position="156"/>
        <end position="191"/>
    </location>
</feature>
<dbReference type="Pfam" id="PF13499">
    <property type="entry name" value="EF-hand_7"/>
    <property type="match status" value="2"/>
</dbReference>